<protein>
    <recommendedName>
        <fullName evidence="7">TF-B3 domain-containing protein</fullName>
    </recommendedName>
</protein>
<evidence type="ECO:0000256" key="5">
    <source>
        <dbReference type="ARBA" id="ARBA00023242"/>
    </source>
</evidence>
<evidence type="ECO:0000313" key="8">
    <source>
        <dbReference type="EMBL" id="KAE8077337.1"/>
    </source>
</evidence>
<feature type="region of interest" description="Disordered" evidence="6">
    <location>
        <begin position="1"/>
        <end position="28"/>
    </location>
</feature>
<dbReference type="PANTHER" id="PTHR31920">
    <property type="entry name" value="B3 DOMAIN-CONTAINING"/>
    <property type="match status" value="1"/>
</dbReference>
<evidence type="ECO:0000256" key="2">
    <source>
        <dbReference type="ARBA" id="ARBA00023015"/>
    </source>
</evidence>
<dbReference type="GO" id="GO:0005634">
    <property type="term" value="C:nucleus"/>
    <property type="evidence" value="ECO:0007669"/>
    <property type="project" value="UniProtKB-SubCell"/>
</dbReference>
<evidence type="ECO:0000256" key="3">
    <source>
        <dbReference type="ARBA" id="ARBA00023125"/>
    </source>
</evidence>
<dbReference type="InterPro" id="IPR050655">
    <property type="entry name" value="Plant_B3_domain"/>
</dbReference>
<dbReference type="AlphaFoldDB" id="A0A5N6RHP0"/>
<dbReference type="InterPro" id="IPR003340">
    <property type="entry name" value="B3_DNA-bd"/>
</dbReference>
<evidence type="ECO:0000259" key="7">
    <source>
        <dbReference type="PROSITE" id="PS50863"/>
    </source>
</evidence>
<feature type="domain" description="TF-B3" evidence="7">
    <location>
        <begin position="34"/>
        <end position="127"/>
    </location>
</feature>
<dbReference type="GO" id="GO:0003677">
    <property type="term" value="F:DNA binding"/>
    <property type="evidence" value="ECO:0007669"/>
    <property type="project" value="UniProtKB-KW"/>
</dbReference>
<keyword evidence="9" id="KW-1185">Reference proteome</keyword>
<keyword evidence="4" id="KW-0804">Transcription</keyword>
<gene>
    <name evidence="8" type="ORF">FH972_015909</name>
</gene>
<reference evidence="8 9" key="1">
    <citation type="submission" date="2019-06" db="EMBL/GenBank/DDBJ databases">
        <title>A chromosomal-level reference genome of Carpinus fangiana (Coryloideae, Betulaceae).</title>
        <authorList>
            <person name="Yang X."/>
            <person name="Wang Z."/>
            <person name="Zhang L."/>
            <person name="Hao G."/>
            <person name="Liu J."/>
            <person name="Yang Y."/>
        </authorList>
    </citation>
    <scope>NUCLEOTIDE SEQUENCE [LARGE SCALE GENOMIC DNA]</scope>
    <source>
        <strain evidence="8">Cfa_2016G</strain>
        <tissue evidence="8">Leaf</tissue>
    </source>
</reference>
<dbReference type="InterPro" id="IPR015300">
    <property type="entry name" value="DNA-bd_pseudobarrel_sf"/>
</dbReference>
<feature type="compositionally biased region" description="Basic residues" evidence="6">
    <location>
        <begin position="1"/>
        <end position="10"/>
    </location>
</feature>
<dbReference type="Gene3D" id="2.40.330.10">
    <property type="entry name" value="DNA-binding pseudobarrel domain"/>
    <property type="match status" value="2"/>
</dbReference>
<dbReference type="EMBL" id="CM017326">
    <property type="protein sequence ID" value="KAE8077337.1"/>
    <property type="molecule type" value="Genomic_DNA"/>
</dbReference>
<evidence type="ECO:0000256" key="4">
    <source>
        <dbReference type="ARBA" id="ARBA00023163"/>
    </source>
</evidence>
<evidence type="ECO:0000256" key="6">
    <source>
        <dbReference type="SAM" id="MobiDB-lite"/>
    </source>
</evidence>
<sequence length="321" mass="36899">MAANKSRTRRTGVAPNRSYDHRPSSSMAGTRPSHFFKIILPSTIHDKKLSIPVKFVMEFGDDLSDVATLTAPNGHLWQVGLEKCNKEIWFHDGWQEFMEYHSIHYGYFLVFRYEGNSKFHVLVFDNTATEIHYPWSKDCELEDPVVIIDLDDATKPRNDKLNENEMPHSDELSAKHEENREMLVGKIFSGESSAEGRERAIEAAKMLKPTSPSFMAIVRPYHISNRSRRPLYVPSGFAKKYLIGHSSVKLQTCDGKQWDASCYHNYPSPSSMSIYTGRWEELCRDNHLEVGDVCVFELIRINPVLLNVLIFHVADYILTKQ</sequence>
<keyword evidence="2" id="KW-0805">Transcription regulation</keyword>
<accession>A0A5N6RHP0</accession>
<feature type="domain" description="TF-B3" evidence="7">
    <location>
        <begin position="216"/>
        <end position="314"/>
    </location>
</feature>
<dbReference type="OrthoDB" id="623918at2759"/>
<dbReference type="SMART" id="SM01019">
    <property type="entry name" value="B3"/>
    <property type="match status" value="2"/>
</dbReference>
<dbReference type="Proteomes" id="UP000327013">
    <property type="component" value="Chromosome 6"/>
</dbReference>
<keyword evidence="3" id="KW-0238">DNA-binding</keyword>
<dbReference type="SUPFAM" id="SSF101936">
    <property type="entry name" value="DNA-binding pseudobarrel domain"/>
    <property type="match status" value="2"/>
</dbReference>
<dbReference type="CDD" id="cd10017">
    <property type="entry name" value="B3_DNA"/>
    <property type="match status" value="2"/>
</dbReference>
<dbReference type="PANTHER" id="PTHR31920:SF147">
    <property type="entry name" value="TF-B3 DOMAIN-CONTAINING PROTEIN"/>
    <property type="match status" value="1"/>
</dbReference>
<comment type="subcellular location">
    <subcellularLocation>
        <location evidence="1">Nucleus</location>
    </subcellularLocation>
</comment>
<dbReference type="Pfam" id="PF02362">
    <property type="entry name" value="B3"/>
    <property type="match status" value="2"/>
</dbReference>
<organism evidence="8 9">
    <name type="scientific">Carpinus fangiana</name>
    <dbReference type="NCBI Taxonomy" id="176857"/>
    <lineage>
        <taxon>Eukaryota</taxon>
        <taxon>Viridiplantae</taxon>
        <taxon>Streptophyta</taxon>
        <taxon>Embryophyta</taxon>
        <taxon>Tracheophyta</taxon>
        <taxon>Spermatophyta</taxon>
        <taxon>Magnoliopsida</taxon>
        <taxon>eudicotyledons</taxon>
        <taxon>Gunneridae</taxon>
        <taxon>Pentapetalae</taxon>
        <taxon>rosids</taxon>
        <taxon>fabids</taxon>
        <taxon>Fagales</taxon>
        <taxon>Betulaceae</taxon>
        <taxon>Carpinus</taxon>
    </lineage>
</organism>
<keyword evidence="5" id="KW-0539">Nucleus</keyword>
<dbReference type="PROSITE" id="PS50863">
    <property type="entry name" value="B3"/>
    <property type="match status" value="2"/>
</dbReference>
<evidence type="ECO:0000313" key="9">
    <source>
        <dbReference type="Proteomes" id="UP000327013"/>
    </source>
</evidence>
<name>A0A5N6RHP0_9ROSI</name>
<proteinExistence type="predicted"/>
<evidence type="ECO:0000256" key="1">
    <source>
        <dbReference type="ARBA" id="ARBA00004123"/>
    </source>
</evidence>